<feature type="compositionally biased region" description="Low complexity" evidence="1">
    <location>
        <begin position="77"/>
        <end position="92"/>
    </location>
</feature>
<comment type="caution">
    <text evidence="3">The sequence shown here is derived from an EMBL/GenBank/DDBJ whole genome shotgun (WGS) entry which is preliminary data.</text>
</comment>
<keyword evidence="2" id="KW-0812">Transmembrane</keyword>
<evidence type="ECO:0000313" key="3">
    <source>
        <dbReference type="EMBL" id="MEA5582411.1"/>
    </source>
</evidence>
<evidence type="ECO:0000313" key="4">
    <source>
        <dbReference type="Proteomes" id="UP001302120"/>
    </source>
</evidence>
<dbReference type="Proteomes" id="UP001302120">
    <property type="component" value="Unassembled WGS sequence"/>
</dbReference>
<dbReference type="EMBL" id="JAYGHG010000023">
    <property type="protein sequence ID" value="MEA5582411.1"/>
    <property type="molecule type" value="Genomic_DNA"/>
</dbReference>
<accession>A0ABU5UHE9</accession>
<protein>
    <submittedName>
        <fullName evidence="3">Uncharacterized protein</fullName>
    </submittedName>
</protein>
<gene>
    <name evidence="3" type="ORF">VB620_13805</name>
</gene>
<dbReference type="RefSeq" id="WP_323196728.1">
    <property type="nucleotide sequence ID" value="NZ_JAYGHG010000023.1"/>
</dbReference>
<evidence type="ECO:0000256" key="1">
    <source>
        <dbReference type="SAM" id="MobiDB-lite"/>
    </source>
</evidence>
<feature type="region of interest" description="Disordered" evidence="1">
    <location>
        <begin position="63"/>
        <end position="92"/>
    </location>
</feature>
<keyword evidence="2" id="KW-1133">Transmembrane helix</keyword>
<organism evidence="3 4">
    <name type="scientific">Nodularia harveyana UHCC-0300</name>
    <dbReference type="NCBI Taxonomy" id="2974287"/>
    <lineage>
        <taxon>Bacteria</taxon>
        <taxon>Bacillati</taxon>
        <taxon>Cyanobacteriota</taxon>
        <taxon>Cyanophyceae</taxon>
        <taxon>Nostocales</taxon>
        <taxon>Nodulariaceae</taxon>
        <taxon>Nodularia</taxon>
    </lineage>
</organism>
<sequence length="92" mass="10145">MKVWLACFLLLFALAELFDWLKAFNLPLPIYILGGAFLAVASNYDKIIGSYFIDDKIAVPSAQQQLNSPNQSLDPISFPSPVESVPPSETQV</sequence>
<feature type="compositionally biased region" description="Polar residues" evidence="1">
    <location>
        <begin position="63"/>
        <end position="74"/>
    </location>
</feature>
<name>A0ABU5UHE9_9CYAN</name>
<keyword evidence="2" id="KW-0472">Membrane</keyword>
<proteinExistence type="predicted"/>
<evidence type="ECO:0000256" key="2">
    <source>
        <dbReference type="SAM" id="Phobius"/>
    </source>
</evidence>
<feature type="transmembrane region" description="Helical" evidence="2">
    <location>
        <begin position="25"/>
        <end position="44"/>
    </location>
</feature>
<keyword evidence="4" id="KW-1185">Reference proteome</keyword>
<reference evidence="3 4" key="1">
    <citation type="submission" date="2023-12" db="EMBL/GenBank/DDBJ databases">
        <title>Baltic Sea Cyanobacteria.</title>
        <authorList>
            <person name="Delbaje E."/>
            <person name="Fewer D.P."/>
            <person name="Shishido T.K."/>
        </authorList>
    </citation>
    <scope>NUCLEOTIDE SEQUENCE [LARGE SCALE GENOMIC DNA]</scope>
    <source>
        <strain evidence="3 4">UHCC-0300</strain>
    </source>
</reference>